<dbReference type="RefSeq" id="WP_379012179.1">
    <property type="nucleotide sequence ID" value="NZ_JBHSDC010000002.1"/>
</dbReference>
<dbReference type="PANTHER" id="PTHR30023">
    <property type="entry name" value="D-ALANYL-D-ALANINE CARBOXYPEPTIDASE"/>
    <property type="match status" value="1"/>
</dbReference>
<comment type="caution">
    <text evidence="3">The sequence shown here is derived from an EMBL/GenBank/DDBJ whole genome shotgun (WGS) entry which is preliminary data.</text>
</comment>
<evidence type="ECO:0000313" key="4">
    <source>
        <dbReference type="Proteomes" id="UP001595906"/>
    </source>
</evidence>
<evidence type="ECO:0000256" key="2">
    <source>
        <dbReference type="ARBA" id="ARBA00022801"/>
    </source>
</evidence>
<comment type="similarity">
    <text evidence="1">Belongs to the peptidase S13 family.</text>
</comment>
<dbReference type="PRINTS" id="PR00922">
    <property type="entry name" value="DADACBPTASE3"/>
</dbReference>
<organism evidence="3 4">
    <name type="scientific">Parasediminibacterium paludis</name>
    <dbReference type="NCBI Taxonomy" id="908966"/>
    <lineage>
        <taxon>Bacteria</taxon>
        <taxon>Pseudomonadati</taxon>
        <taxon>Bacteroidota</taxon>
        <taxon>Chitinophagia</taxon>
        <taxon>Chitinophagales</taxon>
        <taxon>Chitinophagaceae</taxon>
        <taxon>Parasediminibacterium</taxon>
    </lineage>
</organism>
<evidence type="ECO:0000313" key="3">
    <source>
        <dbReference type="EMBL" id="MFC4230794.1"/>
    </source>
</evidence>
<accession>A0ABV8PT72</accession>
<name>A0ABV8PT72_9BACT</name>
<dbReference type="Proteomes" id="UP001595906">
    <property type="component" value="Unassembled WGS sequence"/>
</dbReference>
<dbReference type="NCBIfam" id="TIGR00666">
    <property type="entry name" value="PBP4"/>
    <property type="match status" value="1"/>
</dbReference>
<gene>
    <name evidence="3" type="primary">dacB</name>
    <name evidence="3" type="ORF">ACFOW1_02755</name>
</gene>
<keyword evidence="2 3" id="KW-0378">Hydrolase</keyword>
<dbReference type="Gene3D" id="3.50.80.20">
    <property type="entry name" value="D-Ala-D-Ala carboxypeptidase C, peptidase S13"/>
    <property type="match status" value="1"/>
</dbReference>
<reference evidence="4" key="1">
    <citation type="journal article" date="2019" name="Int. J. Syst. Evol. Microbiol.">
        <title>The Global Catalogue of Microorganisms (GCM) 10K type strain sequencing project: providing services to taxonomists for standard genome sequencing and annotation.</title>
        <authorList>
            <consortium name="The Broad Institute Genomics Platform"/>
            <consortium name="The Broad Institute Genome Sequencing Center for Infectious Disease"/>
            <person name="Wu L."/>
            <person name="Ma J."/>
        </authorList>
    </citation>
    <scope>NUCLEOTIDE SEQUENCE [LARGE SCALE GENOMIC DNA]</scope>
    <source>
        <strain evidence="4">CECT 8010</strain>
    </source>
</reference>
<dbReference type="Gene3D" id="3.40.710.10">
    <property type="entry name" value="DD-peptidase/beta-lactamase superfamily"/>
    <property type="match status" value="1"/>
</dbReference>
<dbReference type="PANTHER" id="PTHR30023:SF0">
    <property type="entry name" value="PENICILLIN-SENSITIVE CARBOXYPEPTIDASE A"/>
    <property type="match status" value="1"/>
</dbReference>
<proteinExistence type="inferred from homology"/>
<dbReference type="InterPro" id="IPR000667">
    <property type="entry name" value="Peptidase_S13"/>
</dbReference>
<dbReference type="EC" id="3.4.16.4" evidence="3"/>
<dbReference type="SUPFAM" id="SSF56601">
    <property type="entry name" value="beta-lactamase/transpeptidase-like"/>
    <property type="match status" value="1"/>
</dbReference>
<dbReference type="EMBL" id="JBHSDC010000002">
    <property type="protein sequence ID" value="MFC4230794.1"/>
    <property type="molecule type" value="Genomic_DNA"/>
</dbReference>
<protein>
    <submittedName>
        <fullName evidence="3">D-alanyl-D-alanine carboxypeptidase/D-alanyl-D-alanine-endopeptidase</fullName>
        <ecNumber evidence="3">3.4.16.4</ecNumber>
    </submittedName>
</protein>
<dbReference type="GO" id="GO:0009002">
    <property type="term" value="F:serine-type D-Ala-D-Ala carboxypeptidase activity"/>
    <property type="evidence" value="ECO:0007669"/>
    <property type="project" value="UniProtKB-EC"/>
</dbReference>
<keyword evidence="3" id="KW-0645">Protease</keyword>
<sequence length="467" mass="51296">MKHFQLLISLIFIGIISTAQSVGDKLTKAMQQLKNDSALKHASVSLYVVESKTNKIVTDYNSELGLAPASCQKILTSVTAFELLGKDYQYKTELGYDGAITNGVLKGNLYLVGSGDPTLGSWRYSVTKDTAIVKEWLDAIKDAGIKSIDGNILLDGRKFSYQPLPGGWIWDDIGNYYGAGTWGLNWHENQYDLVLQPGDNEGDDVTILKTNPALQRAFLKPNIKTGKKGSGDNGYIYLPPYSNTGFIEGTVPAGEKTFTISGAFSHPLWQIQQVLDDALNKENIGFKTMFDLSTIDDTVMRKPSKIIVTHKSPTLDSINFWFLKKSINLYGEALLKTIAYEQTGMGATDKGVDIVRKFWQEQGMDVGALKIIDGSGLSPQNRITTSVLVNVLQYAKDKKWFSSFYEALPLYNGMKLKSGSIGGSKSFAGYHTSKAGIDYTVAIIVNNFDGSASAVVKKLFSVLDELK</sequence>
<dbReference type="InterPro" id="IPR012338">
    <property type="entry name" value="Beta-lactam/transpept-like"/>
</dbReference>
<evidence type="ECO:0000256" key="1">
    <source>
        <dbReference type="ARBA" id="ARBA00006096"/>
    </source>
</evidence>
<keyword evidence="3" id="KW-0121">Carboxypeptidase</keyword>
<keyword evidence="4" id="KW-1185">Reference proteome</keyword>
<dbReference type="Pfam" id="PF02113">
    <property type="entry name" value="Peptidase_S13"/>
    <property type="match status" value="1"/>
</dbReference>